<evidence type="ECO:0000256" key="4">
    <source>
        <dbReference type="ARBA" id="ARBA00022777"/>
    </source>
</evidence>
<keyword evidence="2" id="KW-0859">Xylose metabolism</keyword>
<dbReference type="EMBL" id="JAVFKM010000041">
    <property type="protein sequence ID" value="MEF3119270.1"/>
    <property type="molecule type" value="Genomic_DNA"/>
</dbReference>
<evidence type="ECO:0000313" key="8">
    <source>
        <dbReference type="EMBL" id="MEF3119270.1"/>
    </source>
</evidence>
<dbReference type="Pfam" id="PF02782">
    <property type="entry name" value="FGGY_C"/>
    <property type="match status" value="1"/>
</dbReference>
<comment type="similarity">
    <text evidence="1 5">Belongs to the FGGY kinase family.</text>
</comment>
<dbReference type="InterPro" id="IPR018484">
    <property type="entry name" value="FGGY_N"/>
</dbReference>
<evidence type="ECO:0000256" key="2">
    <source>
        <dbReference type="ARBA" id="ARBA00022629"/>
    </source>
</evidence>
<evidence type="ECO:0000259" key="7">
    <source>
        <dbReference type="Pfam" id="PF02782"/>
    </source>
</evidence>
<keyword evidence="9" id="KW-1185">Reference proteome</keyword>
<evidence type="ECO:0000256" key="5">
    <source>
        <dbReference type="RuleBase" id="RU003733"/>
    </source>
</evidence>
<dbReference type="InterPro" id="IPR018483">
    <property type="entry name" value="Carb_kinase_FGGY_CS"/>
</dbReference>
<dbReference type="Pfam" id="PF00370">
    <property type="entry name" value="FGGY_N"/>
    <property type="match status" value="1"/>
</dbReference>
<organism evidence="8 9">
    <name type="scientific">Streptomyces chrestomyceticus</name>
    <dbReference type="NCBI Taxonomy" id="68185"/>
    <lineage>
        <taxon>Bacteria</taxon>
        <taxon>Bacillati</taxon>
        <taxon>Actinomycetota</taxon>
        <taxon>Actinomycetes</taxon>
        <taxon>Kitasatosporales</taxon>
        <taxon>Streptomycetaceae</taxon>
        <taxon>Streptomyces</taxon>
    </lineage>
</organism>
<evidence type="ECO:0000256" key="1">
    <source>
        <dbReference type="ARBA" id="ARBA00009156"/>
    </source>
</evidence>
<keyword evidence="4 5" id="KW-0418">Kinase</keyword>
<dbReference type="PANTHER" id="PTHR43095">
    <property type="entry name" value="SUGAR KINASE"/>
    <property type="match status" value="1"/>
</dbReference>
<comment type="caution">
    <text evidence="8">The sequence shown here is derived from an EMBL/GenBank/DDBJ whole genome shotgun (WGS) entry which is preliminary data.</text>
</comment>
<feature type="domain" description="Carbohydrate kinase FGGY N-terminal" evidence="6">
    <location>
        <begin position="4"/>
        <end position="216"/>
    </location>
</feature>
<dbReference type="InterPro" id="IPR050406">
    <property type="entry name" value="FGGY_Carb_Kinase"/>
</dbReference>
<dbReference type="PROSITE" id="PS00445">
    <property type="entry name" value="FGGY_KINASES_2"/>
    <property type="match status" value="1"/>
</dbReference>
<dbReference type="InterPro" id="IPR018485">
    <property type="entry name" value="FGGY_C"/>
</dbReference>
<keyword evidence="2" id="KW-0119">Carbohydrate metabolism</keyword>
<accession>A0ABU7X8I2</accession>
<sequence length="479" mass="49284">MGIVAGLDSSSESTRIVVCDADTGAVIRQGYAPHPAEKGHEIDPQAWLMSLGEAAGNGLLEGVQAIGVSAQQQGMLPLDADGALVRAALVGNDKRAQSAAADLVDALGGRAAWTQAVGAVPHAAQPLTKLRWLARNEPANAARVAEVLQPHDWLVWQLLGRPARRTTDRGGASGTGYWSAAAGAYRPDLVELALGHQVRLPEVLGPSGTAGFTPEGLLISAGTGETMAAAFGLGVGAGDAVVSLGASGSVFGIHHEALADSNGTITSFADATGMHLPVVHTSNAVRVLRGTAEMLGTDLQGLSELALKSTPGSYGMVLLPYLEGERTPHLPHTAGSLHGLRRESMKPEHLARAAFEGMLCGLADALDVLRGRGVEVRRVFLLGAAAELGAVQAAAPGLFGAQVMVPQPADYAALGAARQAAWALGAAHGTLAPHEPPRWPAAASQVFEPGEDLPVGQAVRQQYIAVREESYAGAFLSAQ</sequence>
<dbReference type="PANTHER" id="PTHR43095:SF5">
    <property type="entry name" value="XYLULOSE KINASE"/>
    <property type="match status" value="1"/>
</dbReference>
<keyword evidence="3 5" id="KW-0808">Transferase</keyword>
<reference evidence="8 9" key="1">
    <citation type="submission" date="2023-08" db="EMBL/GenBank/DDBJ databases">
        <authorList>
            <person name="Sharma P."/>
            <person name="Verma V."/>
            <person name="Mohan M.K."/>
            <person name="Dubey A.K."/>
        </authorList>
    </citation>
    <scope>NUCLEOTIDE SEQUENCE [LARGE SCALE GENOMIC DNA]</scope>
    <source>
        <strain evidence="8 9">ADP4</strain>
    </source>
</reference>
<gene>
    <name evidence="8" type="ORF">RB636_39630</name>
</gene>
<protein>
    <submittedName>
        <fullName evidence="8">FGGY family carbohydrate kinase</fullName>
    </submittedName>
</protein>
<feature type="domain" description="Carbohydrate kinase FGGY C-terminal" evidence="7">
    <location>
        <begin position="241"/>
        <end position="424"/>
    </location>
</feature>
<proteinExistence type="inferred from homology"/>
<dbReference type="InterPro" id="IPR043129">
    <property type="entry name" value="ATPase_NBD"/>
</dbReference>
<name>A0ABU7X8I2_9ACTN</name>
<dbReference type="PIRSF" id="PIRSF000538">
    <property type="entry name" value="GlpK"/>
    <property type="match status" value="1"/>
</dbReference>
<dbReference type="RefSeq" id="WP_031013464.1">
    <property type="nucleotide sequence ID" value="NZ_JAVFKM010000041.1"/>
</dbReference>
<dbReference type="InterPro" id="IPR000577">
    <property type="entry name" value="Carb_kinase_FGGY"/>
</dbReference>
<dbReference type="Gene3D" id="3.30.420.40">
    <property type="match status" value="2"/>
</dbReference>
<dbReference type="Proteomes" id="UP001348265">
    <property type="component" value="Unassembled WGS sequence"/>
</dbReference>
<dbReference type="SUPFAM" id="SSF53067">
    <property type="entry name" value="Actin-like ATPase domain"/>
    <property type="match status" value="2"/>
</dbReference>
<evidence type="ECO:0000256" key="3">
    <source>
        <dbReference type="ARBA" id="ARBA00022679"/>
    </source>
</evidence>
<dbReference type="GO" id="GO:0016301">
    <property type="term" value="F:kinase activity"/>
    <property type="evidence" value="ECO:0007669"/>
    <property type="project" value="UniProtKB-KW"/>
</dbReference>
<evidence type="ECO:0000313" key="9">
    <source>
        <dbReference type="Proteomes" id="UP001348265"/>
    </source>
</evidence>
<evidence type="ECO:0000259" key="6">
    <source>
        <dbReference type="Pfam" id="PF00370"/>
    </source>
</evidence>